<feature type="transmembrane region" description="Helical" evidence="2">
    <location>
        <begin position="464"/>
        <end position="486"/>
    </location>
</feature>
<dbReference type="OrthoDB" id="9782481at2"/>
<feature type="domain" description="Nucleoside transporter/FeoB GTPase Gate" evidence="3">
    <location>
        <begin position="358"/>
        <end position="457"/>
    </location>
</feature>
<evidence type="ECO:0000313" key="5">
    <source>
        <dbReference type="Proteomes" id="UP000003922"/>
    </source>
</evidence>
<feature type="transmembrane region" description="Helical" evidence="2">
    <location>
        <begin position="429"/>
        <end position="452"/>
    </location>
</feature>
<reference evidence="4" key="3">
    <citation type="submission" date="2016-12" db="EMBL/GenBank/DDBJ databases">
        <title>Annotation of the draft genome assembly of Crocosphaera watsonii WH 8501.</title>
        <authorList>
            <consortium name="US DOE Joint Genome Institute (JGI-ORNL)"/>
            <person name="Larimer F."/>
            <person name="Land M."/>
        </authorList>
    </citation>
    <scope>NUCLEOTIDE SEQUENCE</scope>
    <source>
        <strain evidence="4">WH 8501</strain>
    </source>
</reference>
<keyword evidence="2" id="KW-0812">Transmembrane</keyword>
<dbReference type="EMBL" id="AADV02000035">
    <property type="protein sequence ID" value="EAM50198.1"/>
    <property type="molecule type" value="Genomic_DNA"/>
</dbReference>
<dbReference type="AlphaFoldDB" id="Q4C216"/>
<feature type="transmembrane region" description="Helical" evidence="2">
    <location>
        <begin position="140"/>
        <end position="165"/>
    </location>
</feature>
<feature type="transmembrane region" description="Helical" evidence="2">
    <location>
        <begin position="52"/>
        <end position="79"/>
    </location>
</feature>
<gene>
    <name evidence="4" type="ORF">CwatDRAFT_2857</name>
</gene>
<sequence>MSFLRTQSGKPSTINLVFVGLIAISIILASYTGKMEAVTQASVDAAKSSVQLAIGLIGIMALWLGLIRVLEAGGLMLTLAQWLKPLMVRLFPDVPPTHPAMGAMLLNISANMLGLGNAATPFGLKAMVELNKLNPFPGTATNAMCLFLAINTSSVTIFPLTIIGVRAAAGSTLPAAIWLPTLAATTISTVVGVSVATWLGYKDKDYAQSFSESSVLKTNTLRQETDTEIDSPPLVPPPERKLGGGYDLDREEKETEMEVIDGDHGLDTEESQNFEHLLYTPGLLSRLIAWGIVGAFLGAILYRGFNSENYWEFIRSDFLAHWLLPGLMLFIVVYGLGRGVKVYEAVTEGAKQGFDIAISIIPFLVAILVAIGMFRASGAMEGITVFLGPYTEWIGLPVDVLPMALLRPLSGGGAFGLMSEAIERDPNSYSAFVSSIMMGSTETTFYVLAVYFGSIGIMNIRHGLIAALLADFSGILSACLLAQIFWVG</sequence>
<keyword evidence="2" id="KW-1133">Transmembrane helix</keyword>
<accession>Q4C216</accession>
<organism evidence="4 5">
    <name type="scientific">Crocosphaera watsonii WH 8501</name>
    <dbReference type="NCBI Taxonomy" id="165597"/>
    <lineage>
        <taxon>Bacteria</taxon>
        <taxon>Bacillati</taxon>
        <taxon>Cyanobacteriota</taxon>
        <taxon>Cyanophyceae</taxon>
        <taxon>Oscillatoriophycideae</taxon>
        <taxon>Chroococcales</taxon>
        <taxon>Aphanothecaceae</taxon>
        <taxon>Crocosphaera</taxon>
    </lineage>
</organism>
<feature type="region of interest" description="Disordered" evidence="1">
    <location>
        <begin position="221"/>
        <end position="246"/>
    </location>
</feature>
<evidence type="ECO:0000256" key="1">
    <source>
        <dbReference type="SAM" id="MobiDB-lite"/>
    </source>
</evidence>
<dbReference type="Pfam" id="PF07670">
    <property type="entry name" value="Gate"/>
    <property type="match status" value="2"/>
</dbReference>
<keyword evidence="5" id="KW-1185">Reference proteome</keyword>
<evidence type="ECO:0000313" key="4">
    <source>
        <dbReference type="EMBL" id="EAM50198.1"/>
    </source>
</evidence>
<feature type="transmembrane region" description="Helical" evidence="2">
    <location>
        <begin position="356"/>
        <end position="374"/>
    </location>
</feature>
<name>Q4C216_CROWT</name>
<evidence type="ECO:0000256" key="2">
    <source>
        <dbReference type="SAM" id="Phobius"/>
    </source>
</evidence>
<evidence type="ECO:0000259" key="3">
    <source>
        <dbReference type="Pfam" id="PF07670"/>
    </source>
</evidence>
<feature type="domain" description="Nucleoside transporter/FeoB GTPase Gate" evidence="3">
    <location>
        <begin position="54"/>
        <end position="165"/>
    </location>
</feature>
<comment type="caution">
    <text evidence="4">The sequence shown here is derived from an EMBL/GenBank/DDBJ whole genome shotgun (WGS) entry which is preliminary data.</text>
</comment>
<dbReference type="RefSeq" id="WP_007306137.1">
    <property type="nucleotide sequence ID" value="NZ_AADV02000035.1"/>
</dbReference>
<feature type="transmembrane region" description="Helical" evidence="2">
    <location>
        <begin position="318"/>
        <end position="336"/>
    </location>
</feature>
<dbReference type="InterPro" id="IPR052549">
    <property type="entry name" value="SpmB"/>
</dbReference>
<feature type="transmembrane region" description="Helical" evidence="2">
    <location>
        <begin position="177"/>
        <end position="201"/>
    </location>
</feature>
<dbReference type="PANTHER" id="PTHR35793:SF2">
    <property type="entry name" value="INNER MEMBRANE PROTEIN YJIG"/>
    <property type="match status" value="1"/>
</dbReference>
<dbReference type="Proteomes" id="UP000003922">
    <property type="component" value="Unassembled WGS sequence"/>
</dbReference>
<reference evidence="4" key="2">
    <citation type="submission" date="2005-06" db="EMBL/GenBank/DDBJ databases">
        <title>Sequencing of the draft genome and assembly of Crocosphaera watsonii WH 8501.</title>
        <authorList>
            <consortium name="US DOE Joint Genome Institute (JGI-PGF)"/>
            <person name="Copeland A."/>
            <person name="Lucas S."/>
            <person name="Lapidus A."/>
            <person name="Barry K."/>
            <person name="Detter C."/>
            <person name="Glavina T."/>
            <person name="Hammon N."/>
            <person name="Israni S."/>
            <person name="Pitluck S."/>
            <person name="Richardson P."/>
        </authorList>
    </citation>
    <scope>NUCLEOTIDE SEQUENCE [LARGE SCALE GENOMIC DNA]</scope>
    <source>
        <strain evidence="4">WH 8501</strain>
    </source>
</reference>
<feature type="transmembrane region" description="Helical" evidence="2">
    <location>
        <begin position="12"/>
        <end position="32"/>
    </location>
</feature>
<feature type="transmembrane region" description="Helical" evidence="2">
    <location>
        <begin position="287"/>
        <end position="306"/>
    </location>
</feature>
<protein>
    <submittedName>
        <fullName evidence="4">Spore maturation protein, SpmB</fullName>
    </submittedName>
</protein>
<dbReference type="GO" id="GO:0005886">
    <property type="term" value="C:plasma membrane"/>
    <property type="evidence" value="ECO:0007669"/>
    <property type="project" value="TreeGrafter"/>
</dbReference>
<dbReference type="PANTHER" id="PTHR35793">
    <property type="entry name" value="INNER MEMBRANE PROTEIN YJIG"/>
    <property type="match status" value="1"/>
</dbReference>
<dbReference type="KEGG" id="cwa:CwatDRAFT_2857"/>
<keyword evidence="2" id="KW-0472">Membrane</keyword>
<reference evidence="4" key="1">
    <citation type="submission" date="2004-02" db="EMBL/GenBank/DDBJ databases">
        <authorList>
            <consortium name="DOE Joint Genome Institute"/>
        </authorList>
    </citation>
    <scope>NUCLEOTIDE SEQUENCE [LARGE SCALE GENOMIC DNA]</scope>
    <source>
        <strain evidence="4">WH 8501</strain>
    </source>
</reference>
<proteinExistence type="predicted"/>
<dbReference type="InterPro" id="IPR011642">
    <property type="entry name" value="Gate_dom"/>
</dbReference>